<dbReference type="Pfam" id="PF10043">
    <property type="entry name" value="DUF2279"/>
    <property type="match status" value="1"/>
</dbReference>
<reference evidence="2 3" key="1">
    <citation type="submission" date="2019-06" db="EMBL/GenBank/DDBJ databases">
        <title>Quisquiliibacterium sp. nov., isolated from a maize field.</title>
        <authorList>
            <person name="Lin S.-Y."/>
            <person name="Tsai C.-F."/>
            <person name="Young C.-C."/>
        </authorList>
    </citation>
    <scope>NUCLEOTIDE SEQUENCE [LARGE SCALE GENOMIC DNA]</scope>
    <source>
        <strain evidence="2 3">CC-CFT501</strain>
    </source>
</reference>
<feature type="region of interest" description="Disordered" evidence="1">
    <location>
        <begin position="109"/>
        <end position="131"/>
    </location>
</feature>
<gene>
    <name evidence="2" type="ORF">FHP08_06900</name>
</gene>
<name>A0A5C8P156_9BURK</name>
<dbReference type="InterPro" id="IPR018736">
    <property type="entry name" value="DUF2279_periplasmic_lipo"/>
</dbReference>
<feature type="region of interest" description="Disordered" evidence="1">
    <location>
        <begin position="1"/>
        <end position="42"/>
    </location>
</feature>
<feature type="compositionally biased region" description="Low complexity" evidence="1">
    <location>
        <begin position="109"/>
        <end position="130"/>
    </location>
</feature>
<dbReference type="OrthoDB" id="8903620at2"/>
<evidence type="ECO:0000313" key="3">
    <source>
        <dbReference type="Proteomes" id="UP000321548"/>
    </source>
</evidence>
<dbReference type="Proteomes" id="UP000321548">
    <property type="component" value="Unassembled WGS sequence"/>
</dbReference>
<evidence type="ECO:0000256" key="1">
    <source>
        <dbReference type="SAM" id="MobiDB-lite"/>
    </source>
</evidence>
<evidence type="ECO:0000313" key="2">
    <source>
        <dbReference type="EMBL" id="TXL67325.1"/>
    </source>
</evidence>
<protein>
    <submittedName>
        <fullName evidence="2">DUF2279 domain-containing protein</fullName>
    </submittedName>
</protein>
<sequence length="396" mass="42603">MLRSRPTNRCRRPHSSSRSRPARARPASADPDRPGGAGIPGIEAALRAGPRRAARERRPAPGVSRPLAATLCAVALGLAATGCASVGPRAAVEPASSLPSLAPTDAAPQVGAAATGATGTAGAGAASAPRADARLDRRRRLLTNTVIAGAGIAVLAYGGNKWWGDGVSGDFRTQYEGWFGRDTRYGGADKLGHAYSNYLGTRLLTWTFEGLGHDPERARRLAFYTTLGTFTAVEVIDGFAKGWAFSKEDALMNLAGAGIGYLSDKHPGFDDLVDLRLQYRPSTTGSTKSAWDPLADYGGQTWILAIKGSGIARLRNRKPWRYLELAIGYNARGFEDPAFPEARSRRLYLGISLNLSRLLDDTVFRERRDSRIRRIVNGTLEFVQVPGTAAYHTHRF</sequence>
<organism evidence="2 3">
    <name type="scientific">Zeimonas arvi</name>
    <dbReference type="NCBI Taxonomy" id="2498847"/>
    <lineage>
        <taxon>Bacteria</taxon>
        <taxon>Pseudomonadati</taxon>
        <taxon>Pseudomonadota</taxon>
        <taxon>Betaproteobacteria</taxon>
        <taxon>Burkholderiales</taxon>
        <taxon>Burkholderiaceae</taxon>
        <taxon>Zeimonas</taxon>
    </lineage>
</organism>
<proteinExistence type="predicted"/>
<accession>A0A5C8P156</accession>
<feature type="compositionally biased region" description="Basic residues" evidence="1">
    <location>
        <begin position="1"/>
        <end position="23"/>
    </location>
</feature>
<keyword evidence="3" id="KW-1185">Reference proteome</keyword>
<dbReference type="AlphaFoldDB" id="A0A5C8P156"/>
<comment type="caution">
    <text evidence="2">The sequence shown here is derived from an EMBL/GenBank/DDBJ whole genome shotgun (WGS) entry which is preliminary data.</text>
</comment>
<dbReference type="EMBL" id="VDUY01000002">
    <property type="protein sequence ID" value="TXL67325.1"/>
    <property type="molecule type" value="Genomic_DNA"/>
</dbReference>